<sequence length="162" mass="19349">MSILYKQKLRNFRQEPTEEQKLEIKEAFELFDTDKDSALDYHELKVAMRALGFEVKKSEVLKILREHDKNGKGLIEYDDFYKIMVERILERDPMEEMKKAFHLFDEDNTGKISLKNLKKIAKEIGENLDDEELQAMIDEFDLDQDGEINEQEFFSIMTEHEY</sequence>
<dbReference type="SUPFAM" id="SSF47473">
    <property type="entry name" value="EF-hand"/>
    <property type="match status" value="1"/>
</dbReference>
<keyword evidence="6" id="KW-1185">Reference proteome</keyword>
<accession>A0A1Y1WQQ4</accession>
<reference evidence="5 6" key="2">
    <citation type="submission" date="2016-08" db="EMBL/GenBank/DDBJ databases">
        <title>Pervasive Adenine N6-methylation of Active Genes in Fungi.</title>
        <authorList>
            <consortium name="DOE Joint Genome Institute"/>
            <person name="Mondo S.J."/>
            <person name="Dannebaum R.O."/>
            <person name="Kuo R.C."/>
            <person name="Labutti K."/>
            <person name="Haridas S."/>
            <person name="Kuo A."/>
            <person name="Salamov A."/>
            <person name="Ahrendt S.R."/>
            <person name="Lipzen A."/>
            <person name="Sullivan W."/>
            <person name="Andreopoulos W.B."/>
            <person name="Clum A."/>
            <person name="Lindquist E."/>
            <person name="Daum C."/>
            <person name="Ramamoorthy G.K."/>
            <person name="Gryganskyi A."/>
            <person name="Culley D."/>
            <person name="Magnuson J.K."/>
            <person name="James T.Y."/>
            <person name="O'Malley M.A."/>
            <person name="Stajich J.E."/>
            <person name="Spatafora J.W."/>
            <person name="Visel A."/>
            <person name="Grigoriev I.V."/>
        </authorList>
    </citation>
    <scope>NUCLEOTIDE SEQUENCE [LARGE SCALE GENOMIC DNA]</scope>
    <source>
        <strain evidence="5 6">S4</strain>
    </source>
</reference>
<dbReference type="GO" id="GO:0016460">
    <property type="term" value="C:myosin II complex"/>
    <property type="evidence" value="ECO:0007669"/>
    <property type="project" value="TreeGrafter"/>
</dbReference>
<dbReference type="OrthoDB" id="26525at2759"/>
<keyword evidence="3" id="KW-0106">Calcium</keyword>
<comment type="caution">
    <text evidence="5">The sequence shown here is derived from an EMBL/GenBank/DDBJ whole genome shotgun (WGS) entry which is preliminary data.</text>
</comment>
<feature type="domain" description="EF-hand" evidence="4">
    <location>
        <begin position="55"/>
        <end position="90"/>
    </location>
</feature>
<dbReference type="SMART" id="SM00054">
    <property type="entry name" value="EFh"/>
    <property type="match status" value="4"/>
</dbReference>
<name>A0A1Y1WQQ4_9FUNG</name>
<dbReference type="STRING" id="1754192.A0A1Y1WQQ4"/>
<dbReference type="InterPro" id="IPR050230">
    <property type="entry name" value="CALM/Myosin/TropC-like"/>
</dbReference>
<keyword evidence="1" id="KW-0479">Metal-binding</keyword>
<dbReference type="EMBL" id="MCFG01000331">
    <property type="protein sequence ID" value="ORX75869.1"/>
    <property type="molecule type" value="Genomic_DNA"/>
</dbReference>
<dbReference type="CDD" id="cd00051">
    <property type="entry name" value="EFh"/>
    <property type="match status" value="1"/>
</dbReference>
<dbReference type="PROSITE" id="PS00018">
    <property type="entry name" value="EF_HAND_1"/>
    <property type="match status" value="1"/>
</dbReference>
<dbReference type="GO" id="GO:0005509">
    <property type="term" value="F:calcium ion binding"/>
    <property type="evidence" value="ECO:0007669"/>
    <property type="project" value="InterPro"/>
</dbReference>
<evidence type="ECO:0000256" key="2">
    <source>
        <dbReference type="ARBA" id="ARBA00022737"/>
    </source>
</evidence>
<feature type="domain" description="EF-hand" evidence="4">
    <location>
        <begin position="92"/>
        <end position="127"/>
    </location>
</feature>
<organism evidence="5 6">
    <name type="scientific">Anaeromyces robustus</name>
    <dbReference type="NCBI Taxonomy" id="1754192"/>
    <lineage>
        <taxon>Eukaryota</taxon>
        <taxon>Fungi</taxon>
        <taxon>Fungi incertae sedis</taxon>
        <taxon>Chytridiomycota</taxon>
        <taxon>Chytridiomycota incertae sedis</taxon>
        <taxon>Neocallimastigomycetes</taxon>
        <taxon>Neocallimastigales</taxon>
        <taxon>Neocallimastigaceae</taxon>
        <taxon>Anaeromyces</taxon>
    </lineage>
</organism>
<protein>
    <submittedName>
        <fullName evidence="5">EF-hand protein</fullName>
    </submittedName>
</protein>
<dbReference type="InterPro" id="IPR018247">
    <property type="entry name" value="EF_Hand_1_Ca_BS"/>
</dbReference>
<dbReference type="GO" id="GO:0035974">
    <property type="term" value="C:meiotic spindle pole body"/>
    <property type="evidence" value="ECO:0007669"/>
    <property type="project" value="EnsemblFungi"/>
</dbReference>
<evidence type="ECO:0000313" key="5">
    <source>
        <dbReference type="EMBL" id="ORX75869.1"/>
    </source>
</evidence>
<dbReference type="Proteomes" id="UP000193944">
    <property type="component" value="Unassembled WGS sequence"/>
</dbReference>
<gene>
    <name evidence="5" type="ORF">BCR32DRAFT_224720</name>
</gene>
<evidence type="ECO:0000256" key="1">
    <source>
        <dbReference type="ARBA" id="ARBA00022723"/>
    </source>
</evidence>
<feature type="domain" description="EF-hand" evidence="4">
    <location>
        <begin position="128"/>
        <end position="162"/>
    </location>
</feature>
<evidence type="ECO:0000256" key="3">
    <source>
        <dbReference type="ARBA" id="ARBA00022837"/>
    </source>
</evidence>
<dbReference type="PROSITE" id="PS50222">
    <property type="entry name" value="EF_HAND_2"/>
    <property type="match status" value="4"/>
</dbReference>
<dbReference type="InterPro" id="IPR002048">
    <property type="entry name" value="EF_hand_dom"/>
</dbReference>
<keyword evidence="2" id="KW-0677">Repeat</keyword>
<evidence type="ECO:0000259" key="4">
    <source>
        <dbReference type="PROSITE" id="PS50222"/>
    </source>
</evidence>
<evidence type="ECO:0000313" key="6">
    <source>
        <dbReference type="Proteomes" id="UP000193944"/>
    </source>
</evidence>
<dbReference type="Pfam" id="PF13499">
    <property type="entry name" value="EF-hand_7"/>
    <property type="match status" value="2"/>
</dbReference>
<reference evidence="5 6" key="1">
    <citation type="submission" date="2016-08" db="EMBL/GenBank/DDBJ databases">
        <title>A Parts List for Fungal Cellulosomes Revealed by Comparative Genomics.</title>
        <authorList>
            <consortium name="DOE Joint Genome Institute"/>
            <person name="Haitjema C.H."/>
            <person name="Gilmore S.P."/>
            <person name="Henske J.K."/>
            <person name="Solomon K.V."/>
            <person name="De Groot R."/>
            <person name="Kuo A."/>
            <person name="Mondo S.J."/>
            <person name="Salamov A.A."/>
            <person name="Labutti K."/>
            <person name="Zhao Z."/>
            <person name="Chiniquy J."/>
            <person name="Barry K."/>
            <person name="Brewer H.M."/>
            <person name="Purvine S.O."/>
            <person name="Wright A.T."/>
            <person name="Boxma B."/>
            <person name="Van Alen T."/>
            <person name="Hackstein J.H."/>
            <person name="Baker S.E."/>
            <person name="Grigoriev I.V."/>
            <person name="O'Malley M.A."/>
        </authorList>
    </citation>
    <scope>NUCLEOTIDE SEQUENCE [LARGE SCALE GENOMIC DNA]</scope>
    <source>
        <strain evidence="5 6">S4</strain>
    </source>
</reference>
<feature type="domain" description="EF-hand" evidence="4">
    <location>
        <begin position="19"/>
        <end position="54"/>
    </location>
</feature>
<dbReference type="InterPro" id="IPR011992">
    <property type="entry name" value="EF-hand-dom_pair"/>
</dbReference>
<dbReference type="GO" id="GO:1903087">
    <property type="term" value="P:mitotic spindle pole body duplication"/>
    <property type="evidence" value="ECO:0007669"/>
    <property type="project" value="EnsemblFungi"/>
</dbReference>
<dbReference type="GO" id="GO:1990395">
    <property type="term" value="P:meiotic spindle pole body organization"/>
    <property type="evidence" value="ECO:0007669"/>
    <property type="project" value="EnsemblFungi"/>
</dbReference>
<dbReference type="PANTHER" id="PTHR23048:SF48">
    <property type="entry name" value="CENTRIN 3"/>
    <property type="match status" value="1"/>
</dbReference>
<proteinExistence type="predicted"/>
<dbReference type="PANTHER" id="PTHR23048">
    <property type="entry name" value="MYOSIN LIGHT CHAIN 1, 3"/>
    <property type="match status" value="1"/>
</dbReference>
<dbReference type="Gene3D" id="1.10.238.10">
    <property type="entry name" value="EF-hand"/>
    <property type="match status" value="2"/>
</dbReference>
<dbReference type="AlphaFoldDB" id="A0A1Y1WQQ4"/>
<dbReference type="GO" id="GO:0061496">
    <property type="term" value="C:half bridge of mitotic spindle pole body"/>
    <property type="evidence" value="ECO:0007669"/>
    <property type="project" value="EnsemblFungi"/>
</dbReference>
<dbReference type="FunFam" id="1.10.238.10:FF:000077">
    <property type="entry name" value="Centrin 1"/>
    <property type="match status" value="1"/>
</dbReference>